<dbReference type="Proteomes" id="UP001057402">
    <property type="component" value="Chromosome 3"/>
</dbReference>
<evidence type="ECO:0000313" key="2">
    <source>
        <dbReference type="Proteomes" id="UP001057402"/>
    </source>
</evidence>
<protein>
    <submittedName>
        <fullName evidence="1">Uncharacterized protein</fullName>
    </submittedName>
</protein>
<accession>A0ACB9RN75</accession>
<name>A0ACB9RN75_9MYRT</name>
<sequence>MASIGLTLSVIVAAMTICVRIPLAESEAIGVCYGMLGDSLPAPANVIAMYRQYNIGKLRLYRPEAGALDALQGSGIEVMLGVANEDLVGISLVPEAAAEWINIHVKPYLPSVAFKYILAGNEVIPGENACYVAGAIKNLQDALTQDGINDILVSTGVPFSVLGNSYPSSAAAFADSVKEDMVAILQQLARVNAPLMVQVYPYFAYQNDPANVRLEYAQFTAPGPVVIDGDLPYQNLLDAMLDSLYVAMEREGFPSIRLVISETGWPNAGNAGFTSPSLALTYNSNFLDRVRAGTGTPRRPNVPYEGYVFAMFNENLKPAGIEQYWGIFYPNTIPVYPLF</sequence>
<keyword evidence="2" id="KW-1185">Reference proteome</keyword>
<organism evidence="1 2">
    <name type="scientific">Melastoma candidum</name>
    <dbReference type="NCBI Taxonomy" id="119954"/>
    <lineage>
        <taxon>Eukaryota</taxon>
        <taxon>Viridiplantae</taxon>
        <taxon>Streptophyta</taxon>
        <taxon>Embryophyta</taxon>
        <taxon>Tracheophyta</taxon>
        <taxon>Spermatophyta</taxon>
        <taxon>Magnoliopsida</taxon>
        <taxon>eudicotyledons</taxon>
        <taxon>Gunneridae</taxon>
        <taxon>Pentapetalae</taxon>
        <taxon>rosids</taxon>
        <taxon>malvids</taxon>
        <taxon>Myrtales</taxon>
        <taxon>Melastomataceae</taxon>
        <taxon>Melastomatoideae</taxon>
        <taxon>Melastomateae</taxon>
        <taxon>Melastoma</taxon>
    </lineage>
</organism>
<proteinExistence type="predicted"/>
<comment type="caution">
    <text evidence="1">The sequence shown here is derived from an EMBL/GenBank/DDBJ whole genome shotgun (WGS) entry which is preliminary data.</text>
</comment>
<dbReference type="EMBL" id="CM042882">
    <property type="protein sequence ID" value="KAI4380150.1"/>
    <property type="molecule type" value="Genomic_DNA"/>
</dbReference>
<gene>
    <name evidence="1" type="ORF">MLD38_006372</name>
</gene>
<reference evidence="2" key="1">
    <citation type="journal article" date="2023" name="Front. Plant Sci.">
        <title>Chromosomal-level genome assembly of Melastoma candidum provides insights into trichome evolution.</title>
        <authorList>
            <person name="Zhong Y."/>
            <person name="Wu W."/>
            <person name="Sun C."/>
            <person name="Zou P."/>
            <person name="Liu Y."/>
            <person name="Dai S."/>
            <person name="Zhou R."/>
        </authorList>
    </citation>
    <scope>NUCLEOTIDE SEQUENCE [LARGE SCALE GENOMIC DNA]</scope>
</reference>
<evidence type="ECO:0000313" key="1">
    <source>
        <dbReference type="EMBL" id="KAI4380150.1"/>
    </source>
</evidence>